<reference evidence="2" key="1">
    <citation type="submission" date="2021-01" db="EMBL/GenBank/DDBJ databases">
        <title>Whole genome shotgun sequence of Actinoplanes siamensis NBRC 109076.</title>
        <authorList>
            <person name="Komaki H."/>
            <person name="Tamura T."/>
        </authorList>
    </citation>
    <scope>NUCLEOTIDE SEQUENCE</scope>
    <source>
        <strain evidence="2">NBRC 109076</strain>
    </source>
</reference>
<dbReference type="AlphaFoldDB" id="A0A919N5E7"/>
<accession>A0A919N5E7</accession>
<keyword evidence="3" id="KW-1185">Reference proteome</keyword>
<feature type="compositionally biased region" description="Low complexity" evidence="1">
    <location>
        <begin position="63"/>
        <end position="76"/>
    </location>
</feature>
<proteinExistence type="predicted"/>
<organism evidence="2 3">
    <name type="scientific">Actinoplanes siamensis</name>
    <dbReference type="NCBI Taxonomy" id="1223317"/>
    <lineage>
        <taxon>Bacteria</taxon>
        <taxon>Bacillati</taxon>
        <taxon>Actinomycetota</taxon>
        <taxon>Actinomycetes</taxon>
        <taxon>Micromonosporales</taxon>
        <taxon>Micromonosporaceae</taxon>
        <taxon>Actinoplanes</taxon>
    </lineage>
</organism>
<evidence type="ECO:0000313" key="3">
    <source>
        <dbReference type="Proteomes" id="UP000629619"/>
    </source>
</evidence>
<dbReference type="Proteomes" id="UP000629619">
    <property type="component" value="Unassembled WGS sequence"/>
</dbReference>
<dbReference type="EMBL" id="BOMW01000020">
    <property type="protein sequence ID" value="GIF04666.1"/>
    <property type="molecule type" value="Genomic_DNA"/>
</dbReference>
<sequence length="225" mass="24106">MTPQPRRRGPGRARRYEVRRLNGYRKGDRRWVVWDRELGGWADDAHRTRRAAQDVCDELESQADATPATADPTTTPEGQHAMNTQPRPVLLRCPECGEPARTVAPSEPPMPEAMPRPAASHQDGTPLCPVPGPHGSQPADPITDPATPPPDGLVHLVAGGDMVAVFDHADSAAMQQAVMEAAGLDTVTARITPQQWDAARPLILTVNPGLVITDVRRGPAEGGAA</sequence>
<evidence type="ECO:0000256" key="1">
    <source>
        <dbReference type="SAM" id="MobiDB-lite"/>
    </source>
</evidence>
<name>A0A919N5E7_9ACTN</name>
<feature type="region of interest" description="Disordered" evidence="1">
    <location>
        <begin position="101"/>
        <end position="149"/>
    </location>
</feature>
<comment type="caution">
    <text evidence="2">The sequence shown here is derived from an EMBL/GenBank/DDBJ whole genome shotgun (WGS) entry which is preliminary data.</text>
</comment>
<feature type="region of interest" description="Disordered" evidence="1">
    <location>
        <begin position="53"/>
        <end position="84"/>
    </location>
</feature>
<protein>
    <submittedName>
        <fullName evidence="2">Uncharacterized protein</fullName>
    </submittedName>
</protein>
<gene>
    <name evidence="2" type="ORF">Asi03nite_22040</name>
</gene>
<dbReference type="RefSeq" id="WP_239102600.1">
    <property type="nucleotide sequence ID" value="NZ_BOMW01000020.1"/>
</dbReference>
<evidence type="ECO:0000313" key="2">
    <source>
        <dbReference type="EMBL" id="GIF04666.1"/>
    </source>
</evidence>